<keyword evidence="5" id="KW-0539">Nucleus</keyword>
<comment type="caution">
    <text evidence="8">The sequence shown here is derived from an EMBL/GenBank/DDBJ whole genome shotgun (WGS) entry which is preliminary data.</text>
</comment>
<dbReference type="InterPro" id="IPR020795">
    <property type="entry name" value="ORC3"/>
</dbReference>
<dbReference type="STRING" id="56408.A0A1E5R2D5"/>
<dbReference type="PANTHER" id="PTHR12748">
    <property type="entry name" value="ORIGIN RECOGNITION COMPLEX SUBUNIT 3"/>
    <property type="match status" value="1"/>
</dbReference>
<dbReference type="GO" id="GO:0005664">
    <property type="term" value="C:nuclear origin of replication recognition complex"/>
    <property type="evidence" value="ECO:0007669"/>
    <property type="project" value="InterPro"/>
</dbReference>
<protein>
    <submittedName>
        <fullName evidence="8">Origin recognition complex subunit 3</fullName>
    </submittedName>
</protein>
<dbReference type="EMBL" id="LPNM01000011">
    <property type="protein sequence ID" value="OEJ81044.1"/>
    <property type="molecule type" value="Genomic_DNA"/>
</dbReference>
<gene>
    <name evidence="8" type="ORF">AWRI3579_g4046</name>
</gene>
<dbReference type="Pfam" id="PF18137">
    <property type="entry name" value="WHD_ORC"/>
    <property type="match status" value="1"/>
</dbReference>
<dbReference type="Proteomes" id="UP000095728">
    <property type="component" value="Unassembled WGS sequence"/>
</dbReference>
<evidence type="ECO:0000313" key="9">
    <source>
        <dbReference type="Proteomes" id="UP000095728"/>
    </source>
</evidence>
<accession>A0A1E5R2D5</accession>
<dbReference type="GO" id="GO:0003688">
    <property type="term" value="F:DNA replication origin binding"/>
    <property type="evidence" value="ECO:0007669"/>
    <property type="project" value="TreeGrafter"/>
</dbReference>
<evidence type="ECO:0000256" key="5">
    <source>
        <dbReference type="ARBA" id="ARBA00023242"/>
    </source>
</evidence>
<dbReference type="AlphaFoldDB" id="A0A1E5R2D5"/>
<evidence type="ECO:0000256" key="1">
    <source>
        <dbReference type="ARBA" id="ARBA00004123"/>
    </source>
</evidence>
<feature type="domain" description="Origin recognition complex subunit 3 N-terminal" evidence="6">
    <location>
        <begin position="5"/>
        <end position="408"/>
    </location>
</feature>
<proteinExistence type="inferred from homology"/>
<name>A0A1E5R2D5_9ASCO</name>
<keyword evidence="9" id="KW-1185">Reference proteome</keyword>
<dbReference type="OrthoDB" id="10265211at2759"/>
<dbReference type="InterPro" id="IPR045667">
    <property type="entry name" value="ORC3_N"/>
</dbReference>
<dbReference type="GO" id="GO:0031261">
    <property type="term" value="C:DNA replication preinitiation complex"/>
    <property type="evidence" value="ECO:0007669"/>
    <property type="project" value="TreeGrafter"/>
</dbReference>
<keyword evidence="4" id="KW-0238">DNA-binding</keyword>
<comment type="similarity">
    <text evidence="2">Belongs to the ORC3 family.</text>
</comment>
<dbReference type="InterPro" id="IPR040855">
    <property type="entry name" value="ORC_WH_C"/>
</dbReference>
<feature type="domain" description="Origin recognition complex subunit 3 winged helix C-terminal" evidence="7">
    <location>
        <begin position="584"/>
        <end position="715"/>
    </location>
</feature>
<sequence length="718" mass="83268">MDIEDFTNSQKTLYVTKPKKSQRLILNEEFEDVGKQGKLKIPFISLVEGHEAIEATHKRWLLYNDLSLEFHKEVKDILQKSNRKIDEDLKRILQDADYTCNSPGTDRTCNMSDNNFKNVFIVGADNSFKLPSWDHNSNTADDLETELAKSAFSAYENSKKKVKMSPPLELIEYLEAEKVINNTFTVVIDMVSNECPNIRMMTKRSMFQLLNSITKYIEIEDDEDGSKHDGKEKYDLKTITALGLEYDLSIVQNFQKLFKKNLKIVFNYKEIELFNYQVLDDWINILNNLREQCKHFLSITNVFQVSTNLANIEKNLKIKTIRVLKSQGNHHVLKINDPLSLNTLINDIFKCFIKLSNGKLSFSTRFIAEIIIKLKNSTDSKKKLIHTLIKILDYSLMSYFYSSPFAVFLDIINFEQFYNDETYGHLLLKCPSFIHFVDSLVMGTGHSKFAANDTIEINDIKDMLNLEKGNKLNNFFVEMLVETNPLTQKLLELTDFLENDDNKIFSYNIFELYYHISITKSGSLENYLIENWPCLAPKLKLAKNKSISLSATFSDKSYIFHELFTLDNKKISGVISQNLFPTLRGNIEENLLSPERITYRSKCESYFKLGEIMDYPINYLFSLYREAGIVINVYDFYAAFKSILPKDDIVEFCKKDKSLKTIQTLINSDGSDTAFDKIALIWFMQCVTDMKYSGILKNELTAKRKFNGVVEKEIWRGL</sequence>
<dbReference type="Pfam" id="PF07034">
    <property type="entry name" value="ORC3_N"/>
    <property type="match status" value="1"/>
</dbReference>
<evidence type="ECO:0000256" key="3">
    <source>
        <dbReference type="ARBA" id="ARBA00022705"/>
    </source>
</evidence>
<comment type="subcellular location">
    <subcellularLocation>
        <location evidence="1">Nucleus</location>
    </subcellularLocation>
</comment>
<dbReference type="PANTHER" id="PTHR12748:SF0">
    <property type="entry name" value="ORIGIN RECOGNITION COMPLEX SUBUNIT 3"/>
    <property type="match status" value="1"/>
</dbReference>
<evidence type="ECO:0000313" key="8">
    <source>
        <dbReference type="EMBL" id="OEJ81044.1"/>
    </source>
</evidence>
<dbReference type="FunCoup" id="A0A1E5R2D5">
    <property type="interactions" value="844"/>
</dbReference>
<organism evidence="8 9">
    <name type="scientific">Hanseniaspora osmophila</name>
    <dbReference type="NCBI Taxonomy" id="56408"/>
    <lineage>
        <taxon>Eukaryota</taxon>
        <taxon>Fungi</taxon>
        <taxon>Dikarya</taxon>
        <taxon>Ascomycota</taxon>
        <taxon>Saccharomycotina</taxon>
        <taxon>Saccharomycetes</taxon>
        <taxon>Saccharomycodales</taxon>
        <taxon>Saccharomycodaceae</taxon>
        <taxon>Hanseniaspora</taxon>
    </lineage>
</organism>
<dbReference type="CDD" id="cd20704">
    <property type="entry name" value="Orc3"/>
    <property type="match status" value="1"/>
</dbReference>
<reference evidence="9" key="1">
    <citation type="journal article" date="2016" name="Genome Announc.">
        <title>Genome sequences of three species of Hanseniaspora isolated from spontaneous wine fermentations.</title>
        <authorList>
            <person name="Sternes P.R."/>
            <person name="Lee D."/>
            <person name="Kutyna D.R."/>
            <person name="Borneman A.R."/>
        </authorList>
    </citation>
    <scope>NUCLEOTIDE SEQUENCE [LARGE SCALE GENOMIC DNA]</scope>
    <source>
        <strain evidence="9">AWRI3579</strain>
    </source>
</reference>
<evidence type="ECO:0000256" key="4">
    <source>
        <dbReference type="ARBA" id="ARBA00023125"/>
    </source>
</evidence>
<dbReference type="GO" id="GO:0006270">
    <property type="term" value="P:DNA replication initiation"/>
    <property type="evidence" value="ECO:0007669"/>
    <property type="project" value="TreeGrafter"/>
</dbReference>
<keyword evidence="3" id="KW-0235">DNA replication</keyword>
<dbReference type="InParanoid" id="A0A1E5R2D5"/>
<evidence type="ECO:0000259" key="7">
    <source>
        <dbReference type="Pfam" id="PF18137"/>
    </source>
</evidence>
<evidence type="ECO:0000256" key="2">
    <source>
        <dbReference type="ARBA" id="ARBA00010977"/>
    </source>
</evidence>
<dbReference type="GO" id="GO:0005656">
    <property type="term" value="C:nuclear pre-replicative complex"/>
    <property type="evidence" value="ECO:0007669"/>
    <property type="project" value="TreeGrafter"/>
</dbReference>
<evidence type="ECO:0000259" key="6">
    <source>
        <dbReference type="Pfam" id="PF07034"/>
    </source>
</evidence>